<dbReference type="AlphaFoldDB" id="A0A061RQW1"/>
<name>A0A061RQW1_9CHLO</name>
<proteinExistence type="predicted"/>
<protein>
    <submittedName>
        <fullName evidence="1">Uncharacterized protein</fullName>
    </submittedName>
</protein>
<organism evidence="1">
    <name type="scientific">Tetraselmis sp. GSL018</name>
    <dbReference type="NCBI Taxonomy" id="582737"/>
    <lineage>
        <taxon>Eukaryota</taxon>
        <taxon>Viridiplantae</taxon>
        <taxon>Chlorophyta</taxon>
        <taxon>core chlorophytes</taxon>
        <taxon>Chlorodendrophyceae</taxon>
        <taxon>Chlorodendrales</taxon>
        <taxon>Chlorodendraceae</taxon>
        <taxon>Tetraselmis</taxon>
    </lineage>
</organism>
<accession>A0A061RQW1</accession>
<sequence>PSPTPPRVPHQDLVLLSRWCSFLTCFDDTCQVEVAVGVFAPGAEFHEHHRTLEAPHPRARPNLVLEAPSGLDEGLQLLPPQENELHALLPGLHYCRRPHFKVLKEYIS</sequence>
<feature type="non-terminal residue" evidence="1">
    <location>
        <position position="1"/>
    </location>
</feature>
<gene>
    <name evidence="1" type="ORF">TSPGSL018_29659</name>
</gene>
<reference evidence="1" key="1">
    <citation type="submission" date="2014-05" db="EMBL/GenBank/DDBJ databases">
        <title>The transcriptome of the halophilic microalga Tetraselmis sp. GSL018 isolated from the Great Salt Lake, Utah.</title>
        <authorList>
            <person name="Jinkerson R.E."/>
            <person name="D'Adamo S."/>
            <person name="Posewitz M.C."/>
        </authorList>
    </citation>
    <scope>NUCLEOTIDE SEQUENCE</scope>
    <source>
        <strain evidence="1">GSL018</strain>
    </source>
</reference>
<dbReference type="EMBL" id="GBEZ01012789">
    <property type="protein sequence ID" value="JAC73134.1"/>
    <property type="molecule type" value="Transcribed_RNA"/>
</dbReference>
<evidence type="ECO:0000313" key="1">
    <source>
        <dbReference type="EMBL" id="JAC73134.1"/>
    </source>
</evidence>